<organism evidence="2 3">
    <name type="scientific">Carpinus fangiana</name>
    <dbReference type="NCBI Taxonomy" id="176857"/>
    <lineage>
        <taxon>Eukaryota</taxon>
        <taxon>Viridiplantae</taxon>
        <taxon>Streptophyta</taxon>
        <taxon>Embryophyta</taxon>
        <taxon>Tracheophyta</taxon>
        <taxon>Spermatophyta</taxon>
        <taxon>Magnoliopsida</taxon>
        <taxon>eudicotyledons</taxon>
        <taxon>Gunneridae</taxon>
        <taxon>Pentapetalae</taxon>
        <taxon>rosids</taxon>
        <taxon>fabids</taxon>
        <taxon>Fagales</taxon>
        <taxon>Betulaceae</taxon>
        <taxon>Carpinus</taxon>
    </lineage>
</organism>
<dbReference type="AlphaFoldDB" id="A0A5N6KRS5"/>
<keyword evidence="3" id="KW-1185">Reference proteome</keyword>
<sequence length="183" mass="20287">MWQKLDHLLSLVLHAVARPKRPRPSYRPSAHCLVPSSHARLVRVHLINRLAAGCPSVVWGHSCPNIASSKARHVVEFLSHTTQTPHSALRPSPDASVPCGPPPRIPAHTQKRRWKRRNRQFLPVVWPPPVVALEASIALHTANASCSWSGEACQAESSEDADCVSCSRVRRLKVQSYDFVAMP</sequence>
<accession>A0A5N6KRS5</accession>
<name>A0A5N6KRS5_9ROSI</name>
<feature type="region of interest" description="Disordered" evidence="1">
    <location>
        <begin position="82"/>
        <end position="110"/>
    </location>
</feature>
<evidence type="ECO:0000256" key="1">
    <source>
        <dbReference type="SAM" id="MobiDB-lite"/>
    </source>
</evidence>
<dbReference type="EMBL" id="VIBQ01000009">
    <property type="protein sequence ID" value="KAB8337237.1"/>
    <property type="molecule type" value="Genomic_DNA"/>
</dbReference>
<evidence type="ECO:0000313" key="3">
    <source>
        <dbReference type="Proteomes" id="UP000327013"/>
    </source>
</evidence>
<protein>
    <submittedName>
        <fullName evidence="2">Uncharacterized protein</fullName>
    </submittedName>
</protein>
<comment type="caution">
    <text evidence="2">The sequence shown here is derived from an EMBL/GenBank/DDBJ whole genome shotgun (WGS) entry which is preliminary data.</text>
</comment>
<dbReference type="Proteomes" id="UP000327013">
    <property type="component" value="Unassembled WGS sequence"/>
</dbReference>
<gene>
    <name evidence="2" type="ORF">FH972_021539</name>
</gene>
<proteinExistence type="predicted"/>
<evidence type="ECO:0000313" key="2">
    <source>
        <dbReference type="EMBL" id="KAB8337237.1"/>
    </source>
</evidence>
<reference evidence="2 3" key="1">
    <citation type="submission" date="2019-06" db="EMBL/GenBank/DDBJ databases">
        <title>A chromosomal-level reference genome of Carpinus fangiana (Coryloideae, Betulaceae).</title>
        <authorList>
            <person name="Yang X."/>
            <person name="Wang Z."/>
            <person name="Zhang L."/>
            <person name="Hao G."/>
            <person name="Liu J."/>
            <person name="Yang Y."/>
        </authorList>
    </citation>
    <scope>NUCLEOTIDE SEQUENCE [LARGE SCALE GENOMIC DNA]</scope>
    <source>
        <strain evidence="2">Cfa_2016G</strain>
        <tissue evidence="2">Leaf</tissue>
    </source>
</reference>